<protein>
    <submittedName>
        <fullName evidence="2">Uncharacterized protein</fullName>
    </submittedName>
</protein>
<keyword evidence="3" id="KW-1185">Reference proteome</keyword>
<feature type="compositionally biased region" description="Basic residues" evidence="1">
    <location>
        <begin position="80"/>
        <end position="90"/>
    </location>
</feature>
<evidence type="ECO:0000256" key="1">
    <source>
        <dbReference type="SAM" id="MobiDB-lite"/>
    </source>
</evidence>
<feature type="region of interest" description="Disordered" evidence="1">
    <location>
        <begin position="47"/>
        <end position="90"/>
    </location>
</feature>
<organism evidence="2 3">
    <name type="scientific">Sorghum bicolor</name>
    <name type="common">Sorghum</name>
    <name type="synonym">Sorghum vulgare</name>
    <dbReference type="NCBI Taxonomy" id="4558"/>
    <lineage>
        <taxon>Eukaryota</taxon>
        <taxon>Viridiplantae</taxon>
        <taxon>Streptophyta</taxon>
        <taxon>Embryophyta</taxon>
        <taxon>Tracheophyta</taxon>
        <taxon>Spermatophyta</taxon>
        <taxon>Magnoliopsida</taxon>
        <taxon>Liliopsida</taxon>
        <taxon>Poales</taxon>
        <taxon>Poaceae</taxon>
        <taxon>PACMAD clade</taxon>
        <taxon>Panicoideae</taxon>
        <taxon>Andropogonodae</taxon>
        <taxon>Andropogoneae</taxon>
        <taxon>Sorghinae</taxon>
        <taxon>Sorghum</taxon>
    </lineage>
</organism>
<accession>A0A1B6PC79</accession>
<dbReference type="AlphaFoldDB" id="A0A1B6PC79"/>
<reference evidence="3" key="2">
    <citation type="journal article" date="2018" name="Plant J.">
        <title>The Sorghum bicolor reference genome: improved assembly, gene annotations, a transcriptome atlas, and signatures of genome organization.</title>
        <authorList>
            <person name="McCormick R.F."/>
            <person name="Truong S.K."/>
            <person name="Sreedasyam A."/>
            <person name="Jenkins J."/>
            <person name="Shu S."/>
            <person name="Sims D."/>
            <person name="Kennedy M."/>
            <person name="Amirebrahimi M."/>
            <person name="Weers B.D."/>
            <person name="McKinley B."/>
            <person name="Mattison A."/>
            <person name="Morishige D.T."/>
            <person name="Grimwood J."/>
            <person name="Schmutz J."/>
            <person name="Mullet J.E."/>
        </authorList>
    </citation>
    <scope>NUCLEOTIDE SEQUENCE [LARGE SCALE GENOMIC DNA]</scope>
    <source>
        <strain evidence="3">cv. BTx623</strain>
    </source>
</reference>
<dbReference type="InParanoid" id="A0A1B6PC79"/>
<evidence type="ECO:0000313" key="3">
    <source>
        <dbReference type="Proteomes" id="UP000000768"/>
    </source>
</evidence>
<sequence>MSCGVLVLLGAAKEAQVAHSPIAYAEGIAGTEEGEGHLLEGWAGTLEAQTPARREGRCPSATGRPSTRARQPSSPWLQRRPCHRRVSTSP</sequence>
<evidence type="ECO:0000313" key="2">
    <source>
        <dbReference type="EMBL" id="KXG23350.1"/>
    </source>
</evidence>
<name>A0A1B6PC79_SORBI</name>
<dbReference type="EMBL" id="CM000767">
    <property type="protein sequence ID" value="KXG23350.1"/>
    <property type="molecule type" value="Genomic_DNA"/>
</dbReference>
<dbReference type="Proteomes" id="UP000000768">
    <property type="component" value="Chromosome 8"/>
</dbReference>
<gene>
    <name evidence="2" type="ORF">SORBI_3008G086500</name>
</gene>
<feature type="compositionally biased region" description="Polar residues" evidence="1">
    <location>
        <begin position="63"/>
        <end position="76"/>
    </location>
</feature>
<proteinExistence type="predicted"/>
<dbReference type="Gramene" id="KXG23350">
    <property type="protein sequence ID" value="KXG23350"/>
    <property type="gene ID" value="SORBI_3008G086500"/>
</dbReference>
<reference evidence="2 3" key="1">
    <citation type="journal article" date="2009" name="Nature">
        <title>The Sorghum bicolor genome and the diversification of grasses.</title>
        <authorList>
            <person name="Paterson A.H."/>
            <person name="Bowers J.E."/>
            <person name="Bruggmann R."/>
            <person name="Dubchak I."/>
            <person name="Grimwood J."/>
            <person name="Gundlach H."/>
            <person name="Haberer G."/>
            <person name="Hellsten U."/>
            <person name="Mitros T."/>
            <person name="Poliakov A."/>
            <person name="Schmutz J."/>
            <person name="Spannagl M."/>
            <person name="Tang H."/>
            <person name="Wang X."/>
            <person name="Wicker T."/>
            <person name="Bharti A.K."/>
            <person name="Chapman J."/>
            <person name="Feltus F.A."/>
            <person name="Gowik U."/>
            <person name="Grigoriev I.V."/>
            <person name="Lyons E."/>
            <person name="Maher C.A."/>
            <person name="Martis M."/>
            <person name="Narechania A."/>
            <person name="Otillar R.P."/>
            <person name="Penning B.W."/>
            <person name="Salamov A.A."/>
            <person name="Wang Y."/>
            <person name="Zhang L."/>
            <person name="Carpita N.C."/>
            <person name="Freeling M."/>
            <person name="Gingle A.R."/>
            <person name="Hash C.T."/>
            <person name="Keller B."/>
            <person name="Klein P."/>
            <person name="Kresovich S."/>
            <person name="McCann M.C."/>
            <person name="Ming R."/>
            <person name="Peterson D.G."/>
            <person name="Mehboob-ur-Rahman"/>
            <person name="Ware D."/>
            <person name="Westhoff P."/>
            <person name="Mayer K.F."/>
            <person name="Messing J."/>
            <person name="Rokhsar D.S."/>
        </authorList>
    </citation>
    <scope>NUCLEOTIDE SEQUENCE [LARGE SCALE GENOMIC DNA]</scope>
    <source>
        <strain evidence="3">cv. BTx623</strain>
    </source>
</reference>